<dbReference type="InterPro" id="IPR017850">
    <property type="entry name" value="Alkaline_phosphatase_core_sf"/>
</dbReference>
<organism evidence="4 5">
    <name type="scientific">Prevotella intermedia</name>
    <dbReference type="NCBI Taxonomy" id="28131"/>
    <lineage>
        <taxon>Bacteria</taxon>
        <taxon>Pseudomonadati</taxon>
        <taxon>Bacteroidota</taxon>
        <taxon>Bacteroidia</taxon>
        <taxon>Bacteroidales</taxon>
        <taxon>Prevotellaceae</taxon>
        <taxon>Prevotella</taxon>
    </lineage>
</organism>
<gene>
    <name evidence="4" type="ORF">PIOMA14_I_1292</name>
</gene>
<proteinExistence type="predicted"/>
<keyword evidence="1" id="KW-0812">Transmembrane</keyword>
<evidence type="ECO:0000259" key="2">
    <source>
        <dbReference type="Pfam" id="PF00884"/>
    </source>
</evidence>
<dbReference type="Gene3D" id="3.40.720.10">
    <property type="entry name" value="Alkaline Phosphatase, subunit A"/>
    <property type="match status" value="1"/>
</dbReference>
<name>A0A0S3UJZ3_PREIN</name>
<dbReference type="PANTHER" id="PTHR43751:SF3">
    <property type="entry name" value="SULFATASE N-TERMINAL DOMAIN-CONTAINING PROTEIN"/>
    <property type="match status" value="1"/>
</dbReference>
<dbReference type="PIRSF" id="PIRSF004950">
    <property type="entry name" value="Mmb_sulf_HI0842"/>
    <property type="match status" value="1"/>
</dbReference>
<dbReference type="RefSeq" id="WP_096405575.1">
    <property type="nucleotide sequence ID" value="NZ_AP014597.1"/>
</dbReference>
<feature type="transmembrane region" description="Helical" evidence="1">
    <location>
        <begin position="137"/>
        <end position="159"/>
    </location>
</feature>
<feature type="transmembrane region" description="Helical" evidence="1">
    <location>
        <begin position="44"/>
        <end position="68"/>
    </location>
</feature>
<dbReference type="EMBL" id="AP014597">
    <property type="protein sequence ID" value="BAU17800.1"/>
    <property type="molecule type" value="Genomic_DNA"/>
</dbReference>
<feature type="domain" description="Sulfatase N-terminal" evidence="2">
    <location>
        <begin position="256"/>
        <end position="530"/>
    </location>
</feature>
<evidence type="ECO:0000313" key="5">
    <source>
        <dbReference type="Proteomes" id="UP000217431"/>
    </source>
</evidence>
<feature type="domain" description="Inner membrane protein YejM N-terminal" evidence="3">
    <location>
        <begin position="6"/>
        <end position="247"/>
    </location>
</feature>
<feature type="transmembrane region" description="Helical" evidence="1">
    <location>
        <begin position="80"/>
        <end position="103"/>
    </location>
</feature>
<dbReference type="Proteomes" id="UP000217431">
    <property type="component" value="Chromosome I"/>
</dbReference>
<feature type="transmembrane region" description="Helical" evidence="1">
    <location>
        <begin position="12"/>
        <end position="32"/>
    </location>
</feature>
<dbReference type="Pfam" id="PF11893">
    <property type="entry name" value="DUF3413"/>
    <property type="match status" value="1"/>
</dbReference>
<keyword evidence="1" id="KW-1133">Transmembrane helix</keyword>
<dbReference type="AlphaFoldDB" id="A0A0S3UJZ3"/>
<dbReference type="InterPro" id="IPR052701">
    <property type="entry name" value="GAG_Ulvan_Degrading_Sulfatases"/>
</dbReference>
<accession>A0A0S3UJZ3</accession>
<sequence>MKSSFDTTLKQGFIFALLATLALAILFFAYIFNGSSLDYMDFVGWTYFATSCLTHAWLFIFIPFFALFLPMEMMGLKRRYCNAVLTLVYSFLFILAVTNSYVFNIYHFHINGLILKFLTSPGASEIFVFSTAMKLKAATIAIGLAGLCIGLCWLSCFLSARLRIASFYRKALLPLFLIALTSQTMHIYGSATMKTSIVESTEVLPYYFPLRMNSLLTKLGIVDKNKLNQIRFQNSEAAVNYPLHPLTAEKPDSALNIVILCIDSWNPRTMTRECTPNIYKFAEQAEYYTKHISSSNATRGGIFGMFTGLSAYYWKSFEFANVQPVMIEELLRAGYTVQAYPSATLEYPPFAKLLFKNVKGLNTKTAGKTPYERDLQITRNFLSDLDKYDGRKPFFSFIFYDLAHAIEIPKSKLYRFQPSWETCDYMKLSNNTNPTPFFNLYKNCVAQVDSLVGLTLDKLKAKGLLRNTVVMITGDHGQEFNENHNNYWGHASNYSYWQTAVPMVYYYPSCKPARRNYRTTHYDISPTLLHKVLGIKNPPADYSMGKYLSDSSSRDWHLVGSDLYYAFIRSDGTIIEKRGAGNIKILDKRMRSIDEYPLDARKLNEVILDMNRFFKKKQK</sequence>
<dbReference type="InterPro" id="IPR000917">
    <property type="entry name" value="Sulfatase_N"/>
</dbReference>
<dbReference type="InterPro" id="IPR024588">
    <property type="entry name" value="YejM_N"/>
</dbReference>
<dbReference type="PANTHER" id="PTHR43751">
    <property type="entry name" value="SULFATASE"/>
    <property type="match status" value="1"/>
</dbReference>
<dbReference type="SUPFAM" id="SSF53649">
    <property type="entry name" value="Alkaline phosphatase-like"/>
    <property type="match status" value="1"/>
</dbReference>
<reference evidence="4 5" key="1">
    <citation type="journal article" date="2016" name="DNA Res.">
        <title>The complete genome sequencing of Prevotella intermedia strain OMA14 and a subsequent fine-scale, intra-species genomic comparison reveal an unusual amplification of conjugative and mobile transposons and identify a novel Prevotella-lineage-specific repeat.</title>
        <authorList>
            <person name="Naito M."/>
            <person name="Ogura Y."/>
            <person name="Itoh T."/>
            <person name="Shoji M."/>
            <person name="Okamoto M."/>
            <person name="Hayashi T."/>
            <person name="Nakayama K."/>
        </authorList>
    </citation>
    <scope>NUCLEOTIDE SEQUENCE [LARGE SCALE GENOMIC DNA]</scope>
    <source>
        <strain evidence="4 5">OMA14</strain>
    </source>
</reference>
<evidence type="ECO:0000259" key="3">
    <source>
        <dbReference type="Pfam" id="PF11893"/>
    </source>
</evidence>
<evidence type="ECO:0008006" key="6">
    <source>
        <dbReference type="Google" id="ProtNLM"/>
    </source>
</evidence>
<dbReference type="CDD" id="cd16148">
    <property type="entry name" value="sulfatase_like"/>
    <property type="match status" value="1"/>
</dbReference>
<dbReference type="InterPro" id="IPR012159">
    <property type="entry name" value="YejM-like"/>
</dbReference>
<keyword evidence="1" id="KW-0472">Membrane</keyword>
<evidence type="ECO:0000256" key="1">
    <source>
        <dbReference type="SAM" id="Phobius"/>
    </source>
</evidence>
<dbReference type="Pfam" id="PF00884">
    <property type="entry name" value="Sulfatase"/>
    <property type="match status" value="1"/>
</dbReference>
<protein>
    <recommendedName>
        <fullName evidence="6">Arylsulfatase</fullName>
    </recommendedName>
</protein>
<feature type="transmembrane region" description="Helical" evidence="1">
    <location>
        <begin position="171"/>
        <end position="189"/>
    </location>
</feature>
<evidence type="ECO:0000313" key="4">
    <source>
        <dbReference type="EMBL" id="BAU17800.1"/>
    </source>
</evidence>